<sequence length="314" mass="37138">MKFLRIEDEVIYFKKRYKLKREIDKLFLDEEYFQIEPQLFEEYDEFTTINNKIPEESMVKVVNGKVMVLRADITTSIIKSLVPRWEDGLKLKLFYNSSIYKNKNTVGIKEIRQIGCEYLGEASVEADREVVKLALKILEKYNNNFILEVGSSKYIHGLLEELNLNKNCENQIKNLLYTKNTHELKVYIEELKIKREVKELLSNILSLQGNLYNVIEKSNKFYCNNKMKQALEELKQVNNLIEECNFLDKARFDLSMITMLDYYEGIMFRGYYPNSYKEILSGGRYDSLTKEYGKEIPAIGFTLSVDELMKYVYK</sequence>
<dbReference type="InterPro" id="IPR045864">
    <property type="entry name" value="aa-tRNA-synth_II/BPL/LPL"/>
</dbReference>
<evidence type="ECO:0000259" key="3">
    <source>
        <dbReference type="Pfam" id="PF13393"/>
    </source>
</evidence>
<comment type="caution">
    <text evidence="4">The sequence shown here is derived from an EMBL/GenBank/DDBJ whole genome shotgun (WGS) entry which is preliminary data.</text>
</comment>
<keyword evidence="4" id="KW-0328">Glycosyltransferase</keyword>
<dbReference type="GO" id="GO:0006427">
    <property type="term" value="P:histidyl-tRNA aminoacylation"/>
    <property type="evidence" value="ECO:0007669"/>
    <property type="project" value="TreeGrafter"/>
</dbReference>
<dbReference type="SUPFAM" id="SSF55681">
    <property type="entry name" value="Class II aaRS and biotin synthetases"/>
    <property type="match status" value="1"/>
</dbReference>
<evidence type="ECO:0000256" key="1">
    <source>
        <dbReference type="ARBA" id="ARBA00023102"/>
    </source>
</evidence>
<evidence type="ECO:0000313" key="5">
    <source>
        <dbReference type="Proteomes" id="UP000879542"/>
    </source>
</evidence>
<protein>
    <submittedName>
        <fullName evidence="4">ATP phosphoribosyltransferase regulatory subunit</fullName>
    </submittedName>
</protein>
<dbReference type="EMBL" id="DAEQIJ010000015">
    <property type="protein sequence ID" value="HBH2621097.1"/>
    <property type="molecule type" value="Genomic_DNA"/>
</dbReference>
<dbReference type="Proteomes" id="UP000879542">
    <property type="component" value="Unassembled WGS sequence"/>
</dbReference>
<organism evidence="4 5">
    <name type="scientific">Clostridioides difficile</name>
    <name type="common">Peptoclostridium difficile</name>
    <dbReference type="NCBI Taxonomy" id="1496"/>
    <lineage>
        <taxon>Bacteria</taxon>
        <taxon>Bacillati</taxon>
        <taxon>Bacillota</taxon>
        <taxon>Clostridia</taxon>
        <taxon>Peptostreptococcales</taxon>
        <taxon>Peptostreptococcaceae</taxon>
        <taxon>Clostridioides</taxon>
    </lineage>
</organism>
<keyword evidence="4" id="KW-0808">Transferase</keyword>
<keyword evidence="1" id="KW-0028">Amino-acid biosynthesis</keyword>
<dbReference type="InterPro" id="IPR041715">
    <property type="entry name" value="HisRS-like_core"/>
</dbReference>
<dbReference type="InterPro" id="IPR004516">
    <property type="entry name" value="HisRS/HisZ"/>
</dbReference>
<dbReference type="GO" id="GO:0016757">
    <property type="term" value="F:glycosyltransferase activity"/>
    <property type="evidence" value="ECO:0007669"/>
    <property type="project" value="UniProtKB-KW"/>
</dbReference>
<dbReference type="Gene3D" id="3.30.930.10">
    <property type="entry name" value="Bira Bifunctional Protein, Domain 2"/>
    <property type="match status" value="1"/>
</dbReference>
<dbReference type="GO" id="GO:0140096">
    <property type="term" value="F:catalytic activity, acting on a protein"/>
    <property type="evidence" value="ECO:0007669"/>
    <property type="project" value="UniProtKB-ARBA"/>
</dbReference>
<dbReference type="AlphaFoldDB" id="A0A9P3YQW2"/>
<gene>
    <name evidence="4" type="ORF">KRQ00_002880</name>
</gene>
<feature type="binding site" evidence="2">
    <location>
        <begin position="72"/>
        <end position="74"/>
    </location>
    <ligand>
        <name>L-histidine</name>
        <dbReference type="ChEBI" id="CHEBI:57595"/>
    </ligand>
</feature>
<feature type="binding site" evidence="2">
    <location>
        <begin position="262"/>
        <end position="263"/>
    </location>
    <ligand>
        <name>L-histidine</name>
        <dbReference type="ChEBI" id="CHEBI:57595"/>
    </ligand>
</feature>
<keyword evidence="1" id="KW-0368">Histidine biosynthesis</keyword>
<accession>A0A9P3YQW2</accession>
<dbReference type="Pfam" id="PF13393">
    <property type="entry name" value="tRNA-synt_His"/>
    <property type="match status" value="1"/>
</dbReference>
<feature type="binding site" evidence="2">
    <location>
        <position position="113"/>
    </location>
    <ligand>
        <name>L-histidine</name>
        <dbReference type="ChEBI" id="CHEBI:57595"/>
    </ligand>
</feature>
<evidence type="ECO:0000313" key="4">
    <source>
        <dbReference type="EMBL" id="HBH2621097.1"/>
    </source>
</evidence>
<dbReference type="GO" id="GO:0005737">
    <property type="term" value="C:cytoplasm"/>
    <property type="evidence" value="ECO:0007669"/>
    <property type="project" value="InterPro"/>
</dbReference>
<proteinExistence type="predicted"/>
<name>A0A9P3YQW2_CLODI</name>
<feature type="binding site" evidence="2">
    <location>
        <position position="117"/>
    </location>
    <ligand>
        <name>L-histidine</name>
        <dbReference type="ChEBI" id="CHEBI:57595"/>
    </ligand>
</feature>
<dbReference type="PANTHER" id="PTHR43707">
    <property type="entry name" value="HISTIDYL-TRNA SYNTHETASE"/>
    <property type="match status" value="1"/>
</dbReference>
<dbReference type="PANTHER" id="PTHR43707:SF6">
    <property type="entry name" value="ATP PHOSPHORIBOSYLTRANSFERASE REGULATORY SUBUNIT"/>
    <property type="match status" value="1"/>
</dbReference>
<dbReference type="GO" id="GO:0004821">
    <property type="term" value="F:histidine-tRNA ligase activity"/>
    <property type="evidence" value="ECO:0007669"/>
    <property type="project" value="TreeGrafter"/>
</dbReference>
<dbReference type="PIRSF" id="PIRSF001549">
    <property type="entry name" value="His-tRNA_synth"/>
    <property type="match status" value="1"/>
</dbReference>
<dbReference type="RefSeq" id="WP_003429776.1">
    <property type="nucleotide sequence ID" value="NZ_AP025558.1"/>
</dbReference>
<feature type="domain" description="Class II Histidinyl-tRNA synthetase (HisRS)-like catalytic core" evidence="3">
    <location>
        <begin position="14"/>
        <end position="308"/>
    </location>
</feature>
<evidence type="ECO:0000256" key="2">
    <source>
        <dbReference type="PIRSR" id="PIRSR001549-1"/>
    </source>
</evidence>
<dbReference type="GO" id="GO:0000105">
    <property type="term" value="P:L-histidine biosynthetic process"/>
    <property type="evidence" value="ECO:0007669"/>
    <property type="project" value="UniProtKB-KW"/>
</dbReference>
<reference evidence="4" key="1">
    <citation type="journal article" date="2018" name="Genome Biol.">
        <title>SKESA: strategic k-mer extension for scrupulous assemblies.</title>
        <authorList>
            <person name="Souvorov A."/>
            <person name="Agarwala R."/>
            <person name="Lipman D.J."/>
        </authorList>
    </citation>
    <scope>NUCLEOTIDE SEQUENCE</scope>
    <source>
        <strain evidence="4">Clostridioides</strain>
    </source>
</reference>
<reference evidence="4" key="2">
    <citation type="submission" date="2021-06" db="EMBL/GenBank/DDBJ databases">
        <authorList>
            <consortium name="NCBI Pathogen Detection Project"/>
        </authorList>
    </citation>
    <scope>NUCLEOTIDE SEQUENCE</scope>
    <source>
        <strain evidence="4">Clostridioides</strain>
    </source>
</reference>